<dbReference type="EMBL" id="QGKX02001290">
    <property type="protein sequence ID" value="KAF3536533.1"/>
    <property type="molecule type" value="Genomic_DNA"/>
</dbReference>
<evidence type="ECO:0000313" key="2">
    <source>
        <dbReference type="Proteomes" id="UP000712600"/>
    </source>
</evidence>
<evidence type="ECO:0000313" key="1">
    <source>
        <dbReference type="EMBL" id="KAF3536533.1"/>
    </source>
</evidence>
<comment type="caution">
    <text evidence="1">The sequence shown here is derived from an EMBL/GenBank/DDBJ whole genome shotgun (WGS) entry which is preliminary data.</text>
</comment>
<protein>
    <submittedName>
        <fullName evidence="1">Uncharacterized protein</fullName>
    </submittedName>
</protein>
<organism evidence="1 2">
    <name type="scientific">Brassica cretica</name>
    <name type="common">Mustard</name>
    <dbReference type="NCBI Taxonomy" id="69181"/>
    <lineage>
        <taxon>Eukaryota</taxon>
        <taxon>Viridiplantae</taxon>
        <taxon>Streptophyta</taxon>
        <taxon>Embryophyta</taxon>
        <taxon>Tracheophyta</taxon>
        <taxon>Spermatophyta</taxon>
        <taxon>Magnoliopsida</taxon>
        <taxon>eudicotyledons</taxon>
        <taxon>Gunneridae</taxon>
        <taxon>Pentapetalae</taxon>
        <taxon>rosids</taxon>
        <taxon>malvids</taxon>
        <taxon>Brassicales</taxon>
        <taxon>Brassicaceae</taxon>
        <taxon>Brassiceae</taxon>
        <taxon>Brassica</taxon>
    </lineage>
</organism>
<dbReference type="AlphaFoldDB" id="A0A8S9Q9L4"/>
<name>A0A8S9Q9L4_BRACR</name>
<gene>
    <name evidence="1" type="ORF">F2Q69_00023769</name>
</gene>
<proteinExistence type="predicted"/>
<reference evidence="1" key="1">
    <citation type="submission" date="2019-12" db="EMBL/GenBank/DDBJ databases">
        <title>Genome sequencing and annotation of Brassica cretica.</title>
        <authorList>
            <person name="Studholme D.J."/>
            <person name="Sarris P."/>
        </authorList>
    </citation>
    <scope>NUCLEOTIDE SEQUENCE</scope>
    <source>
        <strain evidence="1">PFS-109/04</strain>
        <tissue evidence="1">Leaf</tissue>
    </source>
</reference>
<accession>A0A8S9Q9L4</accession>
<dbReference type="Proteomes" id="UP000712600">
    <property type="component" value="Unassembled WGS sequence"/>
</dbReference>
<sequence>MFISIAQGSNKAILKIREEQNFVQFDPAPRQAEIPPFLKPIQRHLLSIYNGIVMGFTNHNRELS</sequence>